<dbReference type="Proteomes" id="UP000013827">
    <property type="component" value="Unassembled WGS sequence"/>
</dbReference>
<feature type="compositionally biased region" description="Basic and acidic residues" evidence="1">
    <location>
        <begin position="330"/>
        <end position="342"/>
    </location>
</feature>
<accession>A0A0D3K8T9</accession>
<dbReference type="GeneID" id="17277446"/>
<organism evidence="3 4">
    <name type="scientific">Emiliania huxleyi (strain CCMP1516)</name>
    <dbReference type="NCBI Taxonomy" id="280463"/>
    <lineage>
        <taxon>Eukaryota</taxon>
        <taxon>Haptista</taxon>
        <taxon>Haptophyta</taxon>
        <taxon>Prymnesiophyceae</taxon>
        <taxon>Isochrysidales</taxon>
        <taxon>Noelaerhabdaceae</taxon>
        <taxon>Emiliania</taxon>
    </lineage>
</organism>
<reference evidence="3" key="2">
    <citation type="submission" date="2024-10" db="UniProtKB">
        <authorList>
            <consortium name="EnsemblProtists"/>
        </authorList>
    </citation>
    <scope>IDENTIFICATION</scope>
</reference>
<keyword evidence="2" id="KW-0472">Membrane</keyword>
<evidence type="ECO:0000256" key="1">
    <source>
        <dbReference type="SAM" id="MobiDB-lite"/>
    </source>
</evidence>
<dbReference type="EnsemblProtists" id="EOD32174">
    <property type="protein sequence ID" value="EOD32174"/>
    <property type="gene ID" value="EMIHUDRAFT_449550"/>
</dbReference>
<feature type="region of interest" description="Disordered" evidence="1">
    <location>
        <begin position="322"/>
        <end position="342"/>
    </location>
</feature>
<dbReference type="eggNOG" id="ENOG502SQTQ">
    <property type="taxonomic scope" value="Eukaryota"/>
</dbReference>
<keyword evidence="2" id="KW-1133">Transmembrane helix</keyword>
<reference evidence="4" key="1">
    <citation type="journal article" date="2013" name="Nature">
        <title>Pan genome of the phytoplankton Emiliania underpins its global distribution.</title>
        <authorList>
            <person name="Read B.A."/>
            <person name="Kegel J."/>
            <person name="Klute M.J."/>
            <person name="Kuo A."/>
            <person name="Lefebvre S.C."/>
            <person name="Maumus F."/>
            <person name="Mayer C."/>
            <person name="Miller J."/>
            <person name="Monier A."/>
            <person name="Salamov A."/>
            <person name="Young J."/>
            <person name="Aguilar M."/>
            <person name="Claverie J.M."/>
            <person name="Frickenhaus S."/>
            <person name="Gonzalez K."/>
            <person name="Herman E.K."/>
            <person name="Lin Y.C."/>
            <person name="Napier J."/>
            <person name="Ogata H."/>
            <person name="Sarno A.F."/>
            <person name="Shmutz J."/>
            <person name="Schroeder D."/>
            <person name="de Vargas C."/>
            <person name="Verret F."/>
            <person name="von Dassow P."/>
            <person name="Valentin K."/>
            <person name="Van de Peer Y."/>
            <person name="Wheeler G."/>
            <person name="Dacks J.B."/>
            <person name="Delwiche C.F."/>
            <person name="Dyhrman S.T."/>
            <person name="Glockner G."/>
            <person name="John U."/>
            <person name="Richards T."/>
            <person name="Worden A.Z."/>
            <person name="Zhang X."/>
            <person name="Grigoriev I.V."/>
            <person name="Allen A.E."/>
            <person name="Bidle K."/>
            <person name="Borodovsky M."/>
            <person name="Bowler C."/>
            <person name="Brownlee C."/>
            <person name="Cock J.M."/>
            <person name="Elias M."/>
            <person name="Gladyshev V.N."/>
            <person name="Groth M."/>
            <person name="Guda C."/>
            <person name="Hadaegh A."/>
            <person name="Iglesias-Rodriguez M.D."/>
            <person name="Jenkins J."/>
            <person name="Jones B.M."/>
            <person name="Lawson T."/>
            <person name="Leese F."/>
            <person name="Lindquist E."/>
            <person name="Lobanov A."/>
            <person name="Lomsadze A."/>
            <person name="Malik S.B."/>
            <person name="Marsh M.E."/>
            <person name="Mackinder L."/>
            <person name="Mock T."/>
            <person name="Mueller-Roeber B."/>
            <person name="Pagarete A."/>
            <person name="Parker M."/>
            <person name="Probert I."/>
            <person name="Quesneville H."/>
            <person name="Raines C."/>
            <person name="Rensing S.A."/>
            <person name="Riano-Pachon D.M."/>
            <person name="Richier S."/>
            <person name="Rokitta S."/>
            <person name="Shiraiwa Y."/>
            <person name="Soanes D.M."/>
            <person name="van der Giezen M."/>
            <person name="Wahlund T.M."/>
            <person name="Williams B."/>
            <person name="Wilson W."/>
            <person name="Wolfe G."/>
            <person name="Wurch L.L."/>
        </authorList>
    </citation>
    <scope>NUCLEOTIDE SEQUENCE</scope>
</reference>
<dbReference type="PaxDb" id="2903-EOD32174"/>
<sequence>MLAMLHLHSVASPPPPPQPVLCPSKGGTISGLGSDEKHIVRLPADAPTNQEKWMLTNDSKIKGSFTGEYLQVLPDDRDEYNDIYGQGSFTMTGLDFAFTVEKTGMHTLFLRWAGGDMGGGSDSLYAVVRRDDTDAIVPGPDMFKPKRIGIADNPGQYLGCCYHHATHECPCYTPDMRPESCEEEGGYWAEAAGAKRWGATCIAPKGEMEAVRKPLWYLFAGQDPDHESGAGAQSTLMDFDSPPWDSTCEAASTATKDSGMDFAQWQLKAGDIYHLVLYPREDGTAVDAFQLVPPGGTPPARDTRLKPGDTTLDCPGGPRFTSPVDSPGADVKHHEHDKAGWGHRGDGDANLKCGACLEPLTDLSKCPTPEQLFAMPTCDNVTEGEMCEADGECGTDSGGGVNVAALVVSLLLVAALLAGYVHLSRKTHGGAVVLPWNWHKVTRTGAAHSADPIVRSCVSTVYAAPYAAPSCPLSTAAVPSAASATALPAAGAGGATTYGLARDVRVAPA</sequence>
<name>A0A0D3K8T9_EMIH1</name>
<evidence type="ECO:0000313" key="4">
    <source>
        <dbReference type="Proteomes" id="UP000013827"/>
    </source>
</evidence>
<evidence type="ECO:0000256" key="2">
    <source>
        <dbReference type="SAM" id="Phobius"/>
    </source>
</evidence>
<keyword evidence="4" id="KW-1185">Reference proteome</keyword>
<dbReference type="AlphaFoldDB" id="A0A0D3K8T9"/>
<evidence type="ECO:0000313" key="3">
    <source>
        <dbReference type="EnsemblProtists" id="EOD32174"/>
    </source>
</evidence>
<dbReference type="KEGG" id="ehx:EMIHUDRAFT_449550"/>
<dbReference type="RefSeq" id="XP_005784603.1">
    <property type="nucleotide sequence ID" value="XM_005784546.1"/>
</dbReference>
<keyword evidence="2" id="KW-0812">Transmembrane</keyword>
<protein>
    <submittedName>
        <fullName evidence="3">Uncharacterized protein</fullName>
    </submittedName>
</protein>
<feature type="transmembrane region" description="Helical" evidence="2">
    <location>
        <begin position="403"/>
        <end position="423"/>
    </location>
</feature>
<dbReference type="HOGENOM" id="CLU_535817_0_0_1"/>
<proteinExistence type="predicted"/>